<feature type="region of interest" description="Disordered" evidence="2">
    <location>
        <begin position="97"/>
        <end position="146"/>
    </location>
</feature>
<gene>
    <name evidence="4" type="ORF">SteCoe_7926</name>
</gene>
<evidence type="ECO:0000256" key="1">
    <source>
        <dbReference type="ARBA" id="ARBA00010900"/>
    </source>
</evidence>
<dbReference type="PANTHER" id="PTHR23329:SF1">
    <property type="entry name" value="TUFTELIN-INTERACTING PROTEIN 11"/>
    <property type="match status" value="1"/>
</dbReference>
<sequence length="482" mass="57012">MQEDFIPFDSDEDIPNKRHRLTKEEQLYGVFYEKPTIIKKNIQKPAKQLDESQLEQTYGKGFALLQKNGYKVGEGLGKNSQGTTSLLGMHMRKKNEGLSFSKPEKQEDFTQPQIKSNKKPKYDKKINDEPKVTNNPDEPEDEPPASKVLMTKINVLENSLYSLQYEEKQIIEGLTELDVKEFELVEMLEILSKTNESWSDLLKAFIEIQNKSSYFYHELFIHENYTIKIFRKYFKKIWKNWVFKKAPLKGLEKLKQWEIIGNPKEVIDIWVEAVKKFFNKKWKPKKEIGKNIDALEIWKGHIPTETWDEIQKIIIARLSLEIDLWNPIKDHITIHTWIHPWLVLINLTSLYPKIINKFIGVLQNWNPKDSSAKIVLSPWKPIFGKEWNDIMVMHILPKLLYFLQEMKINKDVECIKNIKHVLIWVGLIPFDHLTKGFEKIFYPRWKKALESMLENNCNMDTVVNWVDCWKKVIPSEVIVLEI</sequence>
<dbReference type="GO" id="GO:0000390">
    <property type="term" value="P:spliceosomal complex disassembly"/>
    <property type="evidence" value="ECO:0007669"/>
    <property type="project" value="InterPro"/>
</dbReference>
<keyword evidence="5" id="KW-1185">Reference proteome</keyword>
<dbReference type="AlphaFoldDB" id="A0A1R2CLE8"/>
<dbReference type="GO" id="GO:0071008">
    <property type="term" value="C:U2-type post-mRNA release spliceosomal complex"/>
    <property type="evidence" value="ECO:0007669"/>
    <property type="project" value="TreeGrafter"/>
</dbReference>
<feature type="domain" description="G-patch" evidence="3">
    <location>
        <begin position="57"/>
        <end position="103"/>
    </location>
</feature>
<protein>
    <recommendedName>
        <fullName evidence="3">G-patch domain-containing protein</fullName>
    </recommendedName>
</protein>
<dbReference type="OrthoDB" id="4822at2759"/>
<reference evidence="4 5" key="1">
    <citation type="submission" date="2016-11" db="EMBL/GenBank/DDBJ databases">
        <title>The macronuclear genome of Stentor coeruleus: a giant cell with tiny introns.</title>
        <authorList>
            <person name="Slabodnick M."/>
            <person name="Ruby J.G."/>
            <person name="Reiff S.B."/>
            <person name="Swart E.C."/>
            <person name="Gosai S."/>
            <person name="Prabakaran S."/>
            <person name="Witkowska E."/>
            <person name="Larue G.E."/>
            <person name="Fisher S."/>
            <person name="Freeman R.M."/>
            <person name="Gunawardena J."/>
            <person name="Chu W."/>
            <person name="Stover N.A."/>
            <person name="Gregory B.D."/>
            <person name="Nowacki M."/>
            <person name="Derisi J."/>
            <person name="Roy S.W."/>
            <person name="Marshall W.F."/>
            <person name="Sood P."/>
        </authorList>
    </citation>
    <scope>NUCLEOTIDE SEQUENCE [LARGE SCALE GENOMIC DNA]</scope>
    <source>
        <strain evidence="4">WM001</strain>
    </source>
</reference>
<dbReference type="InterPro" id="IPR045211">
    <property type="entry name" value="TFP11/STIP/Ntr1"/>
</dbReference>
<dbReference type="InterPro" id="IPR022783">
    <property type="entry name" value="GCFC_dom"/>
</dbReference>
<name>A0A1R2CLE8_9CILI</name>
<organism evidence="4 5">
    <name type="scientific">Stentor coeruleus</name>
    <dbReference type="NCBI Taxonomy" id="5963"/>
    <lineage>
        <taxon>Eukaryota</taxon>
        <taxon>Sar</taxon>
        <taxon>Alveolata</taxon>
        <taxon>Ciliophora</taxon>
        <taxon>Postciliodesmatophora</taxon>
        <taxon>Heterotrichea</taxon>
        <taxon>Heterotrichida</taxon>
        <taxon>Stentoridae</taxon>
        <taxon>Stentor</taxon>
    </lineage>
</organism>
<comment type="similarity">
    <text evidence="1">Belongs to the TFP11/STIP family.</text>
</comment>
<evidence type="ECO:0000313" key="4">
    <source>
        <dbReference type="EMBL" id="OMJ89844.1"/>
    </source>
</evidence>
<dbReference type="Proteomes" id="UP000187209">
    <property type="component" value="Unassembled WGS sequence"/>
</dbReference>
<dbReference type="InterPro" id="IPR000467">
    <property type="entry name" value="G_patch_dom"/>
</dbReference>
<proteinExistence type="inferred from homology"/>
<dbReference type="EMBL" id="MPUH01000116">
    <property type="protein sequence ID" value="OMJ89844.1"/>
    <property type="molecule type" value="Genomic_DNA"/>
</dbReference>
<dbReference type="GO" id="GO:0003676">
    <property type="term" value="F:nucleic acid binding"/>
    <property type="evidence" value="ECO:0007669"/>
    <property type="project" value="InterPro"/>
</dbReference>
<accession>A0A1R2CLE8</accession>
<dbReference type="PROSITE" id="PS50174">
    <property type="entry name" value="G_PATCH"/>
    <property type="match status" value="1"/>
</dbReference>
<evidence type="ECO:0000256" key="2">
    <source>
        <dbReference type="SAM" id="MobiDB-lite"/>
    </source>
</evidence>
<dbReference type="Pfam" id="PF01585">
    <property type="entry name" value="G-patch"/>
    <property type="match status" value="1"/>
</dbReference>
<dbReference type="Pfam" id="PF07842">
    <property type="entry name" value="GCFC"/>
    <property type="match status" value="1"/>
</dbReference>
<comment type="caution">
    <text evidence="4">The sequence shown here is derived from an EMBL/GenBank/DDBJ whole genome shotgun (WGS) entry which is preliminary data.</text>
</comment>
<evidence type="ECO:0000259" key="3">
    <source>
        <dbReference type="PROSITE" id="PS50174"/>
    </source>
</evidence>
<dbReference type="PANTHER" id="PTHR23329">
    <property type="entry name" value="TUFTELIN-INTERACTING PROTEIN 11-RELATED"/>
    <property type="match status" value="1"/>
</dbReference>
<dbReference type="SMART" id="SM00443">
    <property type="entry name" value="G_patch"/>
    <property type="match status" value="1"/>
</dbReference>
<evidence type="ECO:0000313" key="5">
    <source>
        <dbReference type="Proteomes" id="UP000187209"/>
    </source>
</evidence>